<dbReference type="InterPro" id="IPR009081">
    <property type="entry name" value="PP-bd_ACP"/>
</dbReference>
<feature type="domain" description="Carrier" evidence="1">
    <location>
        <begin position="7"/>
        <end position="67"/>
    </location>
</feature>
<dbReference type="RefSeq" id="WP_394415858.1">
    <property type="nucleotide sequence ID" value="NZ_JBIGIC010000013.1"/>
</dbReference>
<comment type="caution">
    <text evidence="2">The sequence shown here is derived from an EMBL/GenBank/DDBJ whole genome shotgun (WGS) entry which is preliminary data.</text>
</comment>
<keyword evidence="3" id="KW-1185">Reference proteome</keyword>
<evidence type="ECO:0000313" key="3">
    <source>
        <dbReference type="Proteomes" id="UP001606134"/>
    </source>
</evidence>
<protein>
    <submittedName>
        <fullName evidence="2">Acyl carrier protein</fullName>
    </submittedName>
</protein>
<dbReference type="Pfam" id="PF00550">
    <property type="entry name" value="PP-binding"/>
    <property type="match status" value="1"/>
</dbReference>
<dbReference type="Proteomes" id="UP001606134">
    <property type="component" value="Unassembled WGS sequence"/>
</dbReference>
<evidence type="ECO:0000259" key="1">
    <source>
        <dbReference type="Pfam" id="PF00550"/>
    </source>
</evidence>
<gene>
    <name evidence="2" type="ORF">ACG04R_22470</name>
</gene>
<dbReference type="InterPro" id="IPR036736">
    <property type="entry name" value="ACP-like_sf"/>
</dbReference>
<dbReference type="SUPFAM" id="SSF47336">
    <property type="entry name" value="ACP-like"/>
    <property type="match status" value="1"/>
</dbReference>
<sequence>MDNLDDKLRLTFADALGLSPDQVVDSLAYADSPAWDSVAHMALVAAIEEAFDIMIDAEDVIDLSSFAKAKQIVRKYL</sequence>
<dbReference type="EMBL" id="JBIGIC010000013">
    <property type="protein sequence ID" value="MFG6489460.1"/>
    <property type="molecule type" value="Genomic_DNA"/>
</dbReference>
<evidence type="ECO:0000313" key="2">
    <source>
        <dbReference type="EMBL" id="MFG6489460.1"/>
    </source>
</evidence>
<proteinExistence type="predicted"/>
<reference evidence="2 3" key="1">
    <citation type="submission" date="2024-08" db="EMBL/GenBank/DDBJ databases">
        <authorList>
            <person name="Lu H."/>
        </authorList>
    </citation>
    <scope>NUCLEOTIDE SEQUENCE [LARGE SCALE GENOMIC DNA]</scope>
    <source>
        <strain evidence="2 3">BYS78W</strain>
    </source>
</reference>
<organism evidence="2 3">
    <name type="scientific">Pelomonas candidula</name>
    <dbReference type="NCBI Taxonomy" id="3299025"/>
    <lineage>
        <taxon>Bacteria</taxon>
        <taxon>Pseudomonadati</taxon>
        <taxon>Pseudomonadota</taxon>
        <taxon>Betaproteobacteria</taxon>
        <taxon>Burkholderiales</taxon>
        <taxon>Sphaerotilaceae</taxon>
        <taxon>Roseateles</taxon>
    </lineage>
</organism>
<dbReference type="Gene3D" id="1.10.1200.10">
    <property type="entry name" value="ACP-like"/>
    <property type="match status" value="1"/>
</dbReference>
<name>A0ABW7HHX5_9BURK</name>
<accession>A0ABW7HHX5</accession>